<evidence type="ECO:0000259" key="12">
    <source>
        <dbReference type="PROSITE" id="PS50878"/>
    </source>
</evidence>
<dbReference type="Pfam" id="PF17919">
    <property type="entry name" value="RT_RNaseH_2"/>
    <property type="match status" value="1"/>
</dbReference>
<feature type="compositionally biased region" description="Polar residues" evidence="11">
    <location>
        <begin position="1506"/>
        <end position="1516"/>
    </location>
</feature>
<evidence type="ECO:0000256" key="7">
    <source>
        <dbReference type="ARBA" id="ARBA00022759"/>
    </source>
</evidence>
<feature type="compositionally biased region" description="Polar residues" evidence="11">
    <location>
        <begin position="255"/>
        <end position="275"/>
    </location>
</feature>
<dbReference type="SUPFAM" id="SSF56672">
    <property type="entry name" value="DNA/RNA polymerases"/>
    <property type="match status" value="1"/>
</dbReference>
<protein>
    <recommendedName>
        <fullName evidence="10">Gypsy retrotransposon integrase-like protein 1</fullName>
        <ecNumber evidence="2">3.1.26.4</ecNumber>
    </recommendedName>
</protein>
<dbReference type="CDD" id="cd01647">
    <property type="entry name" value="RT_LTR"/>
    <property type="match status" value="1"/>
</dbReference>
<dbReference type="EMBL" id="RHFK02000003">
    <property type="protein sequence ID" value="TWW78232.1"/>
    <property type="molecule type" value="Genomic_DNA"/>
</dbReference>
<dbReference type="InterPro" id="IPR036397">
    <property type="entry name" value="RNaseH_sf"/>
</dbReference>
<evidence type="ECO:0000256" key="5">
    <source>
        <dbReference type="ARBA" id="ARBA00022695"/>
    </source>
</evidence>
<organism evidence="14 15">
    <name type="scientific">Takifugu flavidus</name>
    <name type="common">sansaifugu</name>
    <dbReference type="NCBI Taxonomy" id="433684"/>
    <lineage>
        <taxon>Eukaryota</taxon>
        <taxon>Metazoa</taxon>
        <taxon>Chordata</taxon>
        <taxon>Craniata</taxon>
        <taxon>Vertebrata</taxon>
        <taxon>Euteleostomi</taxon>
        <taxon>Actinopterygii</taxon>
        <taxon>Neopterygii</taxon>
        <taxon>Teleostei</taxon>
        <taxon>Neoteleostei</taxon>
        <taxon>Acanthomorphata</taxon>
        <taxon>Eupercaria</taxon>
        <taxon>Tetraodontiformes</taxon>
        <taxon>Tetradontoidea</taxon>
        <taxon>Tetraodontidae</taxon>
        <taxon>Takifugu</taxon>
    </lineage>
</organism>
<reference evidence="14 15" key="1">
    <citation type="submission" date="2019-04" db="EMBL/GenBank/DDBJ databases">
        <title>Chromosome genome assembly for Takifugu flavidus.</title>
        <authorList>
            <person name="Xiao S."/>
        </authorList>
    </citation>
    <scope>NUCLEOTIDE SEQUENCE [LARGE SCALE GENOMIC DNA]</scope>
    <source>
        <strain evidence="14">HTHZ2018</strain>
        <tissue evidence="14">Muscle</tissue>
    </source>
</reference>
<dbReference type="GO" id="GO:0015074">
    <property type="term" value="P:DNA integration"/>
    <property type="evidence" value="ECO:0007669"/>
    <property type="project" value="InterPro"/>
</dbReference>
<dbReference type="Pfam" id="PF17921">
    <property type="entry name" value="Integrase_H2C2"/>
    <property type="match status" value="1"/>
</dbReference>
<name>A0A5C6PEP8_9TELE</name>
<dbReference type="Gene3D" id="3.10.20.370">
    <property type="match status" value="1"/>
</dbReference>
<dbReference type="InterPro" id="IPR050951">
    <property type="entry name" value="Retrovirus_Pol_polyprotein"/>
</dbReference>
<feature type="domain" description="Integrase catalytic" evidence="13">
    <location>
        <begin position="1180"/>
        <end position="1338"/>
    </location>
</feature>
<evidence type="ECO:0000313" key="15">
    <source>
        <dbReference type="Proteomes" id="UP000324091"/>
    </source>
</evidence>
<evidence type="ECO:0000313" key="14">
    <source>
        <dbReference type="EMBL" id="TWW78232.1"/>
    </source>
</evidence>
<dbReference type="Proteomes" id="UP000324091">
    <property type="component" value="Chromosome 11"/>
</dbReference>
<dbReference type="Pfam" id="PF00665">
    <property type="entry name" value="rve"/>
    <property type="match status" value="1"/>
</dbReference>
<dbReference type="PROSITE" id="PS50994">
    <property type="entry name" value="INTEGRASE"/>
    <property type="match status" value="1"/>
</dbReference>
<evidence type="ECO:0000256" key="8">
    <source>
        <dbReference type="ARBA" id="ARBA00022801"/>
    </source>
</evidence>
<evidence type="ECO:0000256" key="10">
    <source>
        <dbReference type="ARBA" id="ARBA00039658"/>
    </source>
</evidence>
<dbReference type="GO" id="GO:0008233">
    <property type="term" value="F:peptidase activity"/>
    <property type="evidence" value="ECO:0007669"/>
    <property type="project" value="UniProtKB-KW"/>
</dbReference>
<dbReference type="FunFam" id="3.10.10.10:FF:000007">
    <property type="entry name" value="Retrovirus-related Pol polyprotein from transposon 17.6-like Protein"/>
    <property type="match status" value="1"/>
</dbReference>
<sequence length="1613" mass="180150">MHKHQPCHTQLPATDSVSPSRLEASQLKVVVQSEAKAPPFFRGDHTDTFSIQEWEGMMKCYLSRTSCETSEQKYELIMSRLTGKARDVVKVSLRCRPDLSEGGLITAVFDILNRNFSAVTCSNMPMRDFYSTIPRSGEDAMDYWIRLNKSIDAVDECLRRRGKHVDDPTAEVVMMFISHCPDPALSLSFQIKPPEEWTAAEVQRRLDSHVGQMKGVAANTHLVTNALSAQAPFYSCDLQDSAELIPFCPPKATYESPQPLSESGGQPHTSASATPEPVTQQMVAMFDKVLSLCTASVTNSRQRAGRGQFPQRPQGRACQKEYIVWGKLPASAPVSPGSTVIVEPTSARSTPKNIMVGRIVAPMWGDRWVPMKILNPTQTAVTLRRNAKLADVFPCVAMEDFPVAQGLCKTQLGSSPVLTGHQSGPSDPVQLLKDCGLGDIDMGGCEVSDEWKGRLADLLLAFQDVFSRDGLDCGEAKGFVHRIHLADDRPFRLPFRRVPPAHYQKLREVLSEMEMRGIISKSISEYASPLVLVWKKSGDLRICTDFRWLNARSVKDAHPLPHQSDCLAALGGNAFFSTMDLTSGFYNIPLHQSDRHYTAFTTPLGLYEYNRLPQGLCNSPASFMRMMLSIFGDLNFSNLLCYLDDLLVFAPSVEESLSRLSVVFSRLRSSNLKLSQKKCHFLRRSVKFLGHVVSADGVSVDQEKVSAISGFRREDLMESDGCTPSQQKVRSFLGMVLFYQHFIPACSRIAKPLYALTAGQKRRTKGGQGRCKPGTYRQLTPQDWSPECDGAFEQLKTALLDCVVLAHPDFDRPFILSTDASTDGLGAVLSQVPAGEERARPVAFASKSLSRSQAKYPAHRLEFLALKWAACDKFSHWLKGHQFTVWTDNNPLTYILTKPKLDACEQRWVSKLAPYNFDIKYVPGRLNVVADALSRRPFVKPLAERLLSEPYIDLLKQACEVREESVQDAFHLTCQPQSMVGPASSTAVNVSMSEDEVSTVLSASNDWEVASRHRAVSLADHLSALVGPEPCLSSALSKHELQSHQESDVVVSRVAFFVNRKIRPSRRERAHENQQVLRILKQWERLAVIEGILYRVTKDPLTRHKRFQFVVPESLKSSVLSGIHDNAGHQGQPRTLSLARQRFFWYEMEKDVRNYVRQCPRCVLSKTPEPSARAPLENIKTSVPLELVCIDFWSAEDNNNKSVDVLVVTDHFTKLAHAFPCRDQTAKNVAKKLWDGFFCIYGFPQRIHSDQGATFESELVAELLEMGGVIKSHTTPYHPMGNGITERFNRTLGNMLRSLPPRTKQRWPQMIQSLTFVYNCTAHETTGFAPFYLMFGRVPRLPIDLLFMNVLHDDSVCDYNTYVKSLMEDLRSAMILAQGNSAVEQNHQSDQYNKRVRGLPLSVGDRVLLANKGVKGKRKLSDKWEAVVYDVVASKPDLHIYKLRDQAGNEKTVHRNLLLQVNFLPLDVSLDVTKAQSAVGVDVVPEEPGVSVGGREVESSWPSAIPSLSESSVDRTASWVQQQSPNERMEPDVMSCDCPTEFAGPPLVPCDEVHKRSDDFSDLGHNLTTRFAHSAPSSSAPLYVKSSELLKRNLTSSDSKSSSSRRTGGAEEQ</sequence>
<dbReference type="InterPro" id="IPR012337">
    <property type="entry name" value="RNaseH-like_sf"/>
</dbReference>
<dbReference type="SUPFAM" id="SSF53098">
    <property type="entry name" value="Ribonuclease H-like"/>
    <property type="match status" value="1"/>
</dbReference>
<dbReference type="FunFam" id="3.30.420.10:FF:000032">
    <property type="entry name" value="Retrovirus-related Pol polyprotein from transposon 297-like Protein"/>
    <property type="match status" value="1"/>
</dbReference>
<feature type="region of interest" description="Disordered" evidence="11">
    <location>
        <begin position="1593"/>
        <end position="1613"/>
    </location>
</feature>
<dbReference type="FunFam" id="3.10.20.370:FF:000001">
    <property type="entry name" value="Retrovirus-related Pol polyprotein from transposon 17.6-like protein"/>
    <property type="match status" value="1"/>
</dbReference>
<dbReference type="GO" id="GO:0003964">
    <property type="term" value="F:RNA-directed DNA polymerase activity"/>
    <property type="evidence" value="ECO:0007669"/>
    <property type="project" value="UniProtKB-KW"/>
</dbReference>
<keyword evidence="9" id="KW-0695">RNA-directed DNA polymerase</keyword>
<comment type="similarity">
    <text evidence="1">Belongs to the beta type-B retroviral polymerase family. HERV class-II K(HML-2) pol subfamily.</text>
</comment>
<dbReference type="GO" id="GO:0006508">
    <property type="term" value="P:proteolysis"/>
    <property type="evidence" value="ECO:0007669"/>
    <property type="project" value="UniProtKB-KW"/>
</dbReference>
<dbReference type="InterPro" id="IPR043128">
    <property type="entry name" value="Rev_trsase/Diguanyl_cyclase"/>
</dbReference>
<evidence type="ECO:0000256" key="1">
    <source>
        <dbReference type="ARBA" id="ARBA00010879"/>
    </source>
</evidence>
<evidence type="ECO:0000256" key="4">
    <source>
        <dbReference type="ARBA" id="ARBA00022679"/>
    </source>
</evidence>
<dbReference type="InterPro" id="IPR043502">
    <property type="entry name" value="DNA/RNA_pol_sf"/>
</dbReference>
<keyword evidence="7" id="KW-0255">Endonuclease</keyword>
<dbReference type="EC" id="3.1.26.4" evidence="2"/>
<proteinExistence type="inferred from homology"/>
<evidence type="ECO:0000259" key="13">
    <source>
        <dbReference type="PROSITE" id="PS50994"/>
    </source>
</evidence>
<keyword evidence="4" id="KW-0808">Transferase</keyword>
<feature type="region of interest" description="Disordered" evidence="11">
    <location>
        <begin position="254"/>
        <end position="275"/>
    </location>
</feature>
<dbReference type="FunFam" id="1.10.340.70:FF:000001">
    <property type="entry name" value="Retrovirus-related Pol polyprotein from transposon gypsy-like Protein"/>
    <property type="match status" value="1"/>
</dbReference>
<dbReference type="PANTHER" id="PTHR37984">
    <property type="entry name" value="PROTEIN CBG26694"/>
    <property type="match status" value="1"/>
</dbReference>
<dbReference type="PROSITE" id="PS50878">
    <property type="entry name" value="RT_POL"/>
    <property type="match status" value="1"/>
</dbReference>
<dbReference type="GO" id="GO:0003676">
    <property type="term" value="F:nucleic acid binding"/>
    <property type="evidence" value="ECO:0007669"/>
    <property type="project" value="InterPro"/>
</dbReference>
<evidence type="ECO:0000256" key="9">
    <source>
        <dbReference type="ARBA" id="ARBA00022918"/>
    </source>
</evidence>
<comment type="caution">
    <text evidence="14">The sequence shown here is derived from an EMBL/GenBank/DDBJ whole genome shotgun (WGS) entry which is preliminary data.</text>
</comment>
<dbReference type="InterPro" id="IPR001584">
    <property type="entry name" value="Integrase_cat-core"/>
</dbReference>
<dbReference type="PANTHER" id="PTHR37984:SF15">
    <property type="entry name" value="INTEGRASE CATALYTIC DOMAIN-CONTAINING PROTEIN"/>
    <property type="match status" value="1"/>
</dbReference>
<dbReference type="Gene3D" id="3.10.10.10">
    <property type="entry name" value="HIV Type 1 Reverse Transcriptase, subunit A, domain 1"/>
    <property type="match status" value="1"/>
</dbReference>
<evidence type="ECO:0000256" key="2">
    <source>
        <dbReference type="ARBA" id="ARBA00012180"/>
    </source>
</evidence>
<keyword evidence="5" id="KW-0548">Nucleotidyltransferase</keyword>
<accession>A0A5C6PEP8</accession>
<feature type="region of interest" description="Disordered" evidence="11">
    <location>
        <begin position="1489"/>
        <end position="1516"/>
    </location>
</feature>
<dbReference type="InterPro" id="IPR000477">
    <property type="entry name" value="RT_dom"/>
</dbReference>
<gene>
    <name evidence="14" type="ORF">D4764_11G0003530</name>
</gene>
<dbReference type="Pfam" id="PF00078">
    <property type="entry name" value="RVT_1"/>
    <property type="match status" value="1"/>
</dbReference>
<keyword evidence="6" id="KW-0540">Nuclease</keyword>
<evidence type="ECO:0000256" key="6">
    <source>
        <dbReference type="ARBA" id="ARBA00022722"/>
    </source>
</evidence>
<keyword evidence="15" id="KW-1185">Reference proteome</keyword>
<keyword evidence="8" id="KW-0378">Hydrolase</keyword>
<dbReference type="GO" id="GO:0004523">
    <property type="term" value="F:RNA-DNA hybrid ribonuclease activity"/>
    <property type="evidence" value="ECO:0007669"/>
    <property type="project" value="UniProtKB-EC"/>
</dbReference>
<dbReference type="InterPro" id="IPR041577">
    <property type="entry name" value="RT_RNaseH_2"/>
</dbReference>
<feature type="domain" description="Reverse transcriptase" evidence="12">
    <location>
        <begin position="514"/>
        <end position="693"/>
    </location>
</feature>
<dbReference type="Gene3D" id="3.30.420.10">
    <property type="entry name" value="Ribonuclease H-like superfamily/Ribonuclease H"/>
    <property type="match status" value="1"/>
</dbReference>
<keyword evidence="3" id="KW-0645">Protease</keyword>
<evidence type="ECO:0000256" key="3">
    <source>
        <dbReference type="ARBA" id="ARBA00022670"/>
    </source>
</evidence>
<dbReference type="CDD" id="cd09274">
    <property type="entry name" value="RNase_HI_RT_Ty3"/>
    <property type="match status" value="1"/>
</dbReference>
<dbReference type="InterPro" id="IPR041588">
    <property type="entry name" value="Integrase_H2C2"/>
</dbReference>
<dbReference type="Gene3D" id="3.30.70.270">
    <property type="match status" value="2"/>
</dbReference>
<evidence type="ECO:0000256" key="11">
    <source>
        <dbReference type="SAM" id="MobiDB-lite"/>
    </source>
</evidence>
<dbReference type="Gene3D" id="1.10.340.70">
    <property type="match status" value="1"/>
</dbReference>